<dbReference type="InterPro" id="IPR009003">
    <property type="entry name" value="Peptidase_S1_PA"/>
</dbReference>
<evidence type="ECO:0000256" key="3">
    <source>
        <dbReference type="ARBA" id="ARBA00022801"/>
    </source>
</evidence>
<comment type="similarity">
    <text evidence="1">Belongs to the peptidase S1 family.</text>
</comment>
<evidence type="ECO:0000256" key="6">
    <source>
        <dbReference type="SAM" id="SignalP"/>
    </source>
</evidence>
<evidence type="ECO:0000256" key="1">
    <source>
        <dbReference type="ARBA" id="ARBA00007664"/>
    </source>
</evidence>
<protein>
    <submittedName>
        <fullName evidence="8">S1 family peptidase</fullName>
    </submittedName>
</protein>
<evidence type="ECO:0000256" key="2">
    <source>
        <dbReference type="ARBA" id="ARBA00022670"/>
    </source>
</evidence>
<reference evidence="9" key="1">
    <citation type="journal article" date="2019" name="Int. J. Syst. Evol. Microbiol.">
        <title>The Global Catalogue of Microorganisms (GCM) 10K type strain sequencing project: providing services to taxonomists for standard genome sequencing and annotation.</title>
        <authorList>
            <consortium name="The Broad Institute Genomics Platform"/>
            <consortium name="The Broad Institute Genome Sequencing Center for Infectious Disease"/>
            <person name="Wu L."/>
            <person name="Ma J."/>
        </authorList>
    </citation>
    <scope>NUCLEOTIDE SEQUENCE [LARGE SCALE GENOMIC DNA]</scope>
    <source>
        <strain evidence="9">CAIM 431</strain>
    </source>
</reference>
<dbReference type="Gene3D" id="2.40.10.10">
    <property type="entry name" value="Trypsin-like serine proteases"/>
    <property type="match status" value="2"/>
</dbReference>
<keyword evidence="5" id="KW-1015">Disulfide bond</keyword>
<dbReference type="InterPro" id="IPR001316">
    <property type="entry name" value="Pept_S1A_streptogrisin"/>
</dbReference>
<keyword evidence="4" id="KW-0720">Serine protease</keyword>
<dbReference type="InterPro" id="IPR018114">
    <property type="entry name" value="TRYPSIN_HIS"/>
</dbReference>
<feature type="chain" id="PRO_5045851397" evidence="6">
    <location>
        <begin position="27"/>
        <end position="397"/>
    </location>
</feature>
<keyword evidence="9" id="KW-1185">Reference proteome</keyword>
<evidence type="ECO:0000256" key="4">
    <source>
        <dbReference type="ARBA" id="ARBA00022825"/>
    </source>
</evidence>
<accession>A0ABW4RVZ0</accession>
<comment type="caution">
    <text evidence="8">The sequence shown here is derived from an EMBL/GenBank/DDBJ whole genome shotgun (WGS) entry which is preliminary data.</text>
</comment>
<gene>
    <name evidence="8" type="ORF">ACFSCS_06705</name>
</gene>
<evidence type="ECO:0000256" key="5">
    <source>
        <dbReference type="ARBA" id="ARBA00023157"/>
    </source>
</evidence>
<dbReference type="InterPro" id="IPR001254">
    <property type="entry name" value="Trypsin_dom"/>
</dbReference>
<dbReference type="Proteomes" id="UP001597326">
    <property type="component" value="Unassembled WGS sequence"/>
</dbReference>
<evidence type="ECO:0000313" key="9">
    <source>
        <dbReference type="Proteomes" id="UP001597326"/>
    </source>
</evidence>
<dbReference type="PROSITE" id="PS00135">
    <property type="entry name" value="TRYPSIN_SER"/>
    <property type="match status" value="1"/>
</dbReference>
<dbReference type="InterPro" id="IPR033116">
    <property type="entry name" value="TRYPSIN_SER"/>
</dbReference>
<dbReference type="InterPro" id="IPR043504">
    <property type="entry name" value="Peptidase_S1_PA_chymotrypsin"/>
</dbReference>
<proteinExistence type="inferred from homology"/>
<keyword evidence="6" id="KW-0732">Signal</keyword>
<keyword evidence="3" id="KW-0378">Hydrolase</keyword>
<dbReference type="RefSeq" id="WP_343873509.1">
    <property type="nucleotide sequence ID" value="NZ_BAAAIX010000016.1"/>
</dbReference>
<keyword evidence="2" id="KW-0645">Protease</keyword>
<organism evidence="8 9">
    <name type="scientific">Luteococcus peritonei</name>
    <dbReference type="NCBI Taxonomy" id="88874"/>
    <lineage>
        <taxon>Bacteria</taxon>
        <taxon>Bacillati</taxon>
        <taxon>Actinomycetota</taxon>
        <taxon>Actinomycetes</taxon>
        <taxon>Propionibacteriales</taxon>
        <taxon>Propionibacteriaceae</taxon>
        <taxon>Luteococcus</taxon>
    </lineage>
</organism>
<evidence type="ECO:0000259" key="7">
    <source>
        <dbReference type="Pfam" id="PF00089"/>
    </source>
</evidence>
<feature type="domain" description="Peptidase S1" evidence="7">
    <location>
        <begin position="214"/>
        <end position="372"/>
    </location>
</feature>
<dbReference type="EMBL" id="JBHUFZ010000015">
    <property type="protein sequence ID" value="MFD1889879.1"/>
    <property type="molecule type" value="Genomic_DNA"/>
</dbReference>
<name>A0ABW4RVZ0_9ACTN</name>
<sequence>MNKSIVTTAILGLVALPVLGASPAHADADYRNPSTYEEAMVGYAMATRHLTEAQAKQHLARQASQQATLDKLQASGITVDGSYLDADNQLVAVLPNGKHAATVRQAGLGVRIGHGAAALQKKADRIATAHRGKAYVASVMPDITTGKVQVTLTDQAPSSLARSLKADAEVSVVSGRQNSVQADVLAGQDMIMPLNDGSNRMSACSNGFMGTQSNGNTVMLTAGHCIENTSLQVTNSEGVHVGSILHTRFHTGQASIDMGLVDIDADDTPYGWVDSRGFDGYYAVKGMSKNAVGTQLCKSGRTTGWTCGSIKGYGTSVNYGNGTTASGLMTTTVCTEQGDSGGAYIGVGDLAQGMTSGGPTQQSCGGYNTGYTSSGTSYVQPVVDAANYYGVKLILAN</sequence>
<dbReference type="Pfam" id="PF00089">
    <property type="entry name" value="Trypsin"/>
    <property type="match status" value="1"/>
</dbReference>
<dbReference type="PROSITE" id="PS00134">
    <property type="entry name" value="TRYPSIN_HIS"/>
    <property type="match status" value="1"/>
</dbReference>
<dbReference type="PRINTS" id="PR00861">
    <property type="entry name" value="ALYTICPTASE"/>
</dbReference>
<feature type="signal peptide" evidence="6">
    <location>
        <begin position="1"/>
        <end position="26"/>
    </location>
</feature>
<evidence type="ECO:0000313" key="8">
    <source>
        <dbReference type="EMBL" id="MFD1889879.1"/>
    </source>
</evidence>
<dbReference type="SUPFAM" id="SSF50494">
    <property type="entry name" value="Trypsin-like serine proteases"/>
    <property type="match status" value="1"/>
</dbReference>
<dbReference type="CDD" id="cd21112">
    <property type="entry name" value="alphaLP-like"/>
    <property type="match status" value="1"/>
</dbReference>